<sequence length="146" mass="16246">MDMDQVTQAFAGLVFTSVIDVVQQVDPLEGTQLDEHQARVKTVTEDVGNWLKNLSPDAVAFLDDEQPGHEYLPFQDWMPLSDDYDSTAVCAAVQQAIKTIPPCFADRTPIVTYDVVTGAGEYLTEMDDHKMGWLTERAANILLLNL</sequence>
<protein>
    <submittedName>
        <fullName evidence="1">Uncharacterized protein</fullName>
    </submittedName>
</protein>
<comment type="caution">
    <text evidence="1">The sequence shown here is derived from an EMBL/GenBank/DDBJ whole genome shotgun (WGS) entry which is preliminary data.</text>
</comment>
<dbReference type="Proteomes" id="UP000248886">
    <property type="component" value="Unassembled WGS sequence"/>
</dbReference>
<evidence type="ECO:0000313" key="1">
    <source>
        <dbReference type="EMBL" id="PZD82415.1"/>
    </source>
</evidence>
<name>A0A2W1KIX0_ACIFR</name>
<dbReference type="AlphaFoldDB" id="A0A2W1KIX0"/>
<dbReference type="RefSeq" id="WP_054608663.1">
    <property type="nucleotide sequence ID" value="NZ_AP025160.1"/>
</dbReference>
<organism evidence="1 2">
    <name type="scientific">Acidithiobacillus ferrooxidans</name>
    <name type="common">Thiobacillus ferrooxidans</name>
    <dbReference type="NCBI Taxonomy" id="920"/>
    <lineage>
        <taxon>Bacteria</taxon>
        <taxon>Pseudomonadati</taxon>
        <taxon>Pseudomonadota</taxon>
        <taxon>Acidithiobacillia</taxon>
        <taxon>Acidithiobacillales</taxon>
        <taxon>Acidithiobacillaceae</taxon>
        <taxon>Acidithiobacillus</taxon>
    </lineage>
</organism>
<gene>
    <name evidence="1" type="ORF">DN052_05200</name>
</gene>
<reference evidence="1 2" key="1">
    <citation type="submission" date="2018-06" db="EMBL/GenBank/DDBJ databases">
        <title>Draft sequence of Acidithiobacillus ferrooxidans CCM 4253.</title>
        <authorList>
            <person name="Moya-Beltran A."/>
            <person name="Castro M."/>
            <person name="Covarrubias P.C."/>
            <person name="Issotta F."/>
            <person name="Janiczek O."/>
            <person name="Mandl M."/>
            <person name="Kucera J."/>
            <person name="Quatrini R."/>
        </authorList>
    </citation>
    <scope>NUCLEOTIDE SEQUENCE [LARGE SCALE GENOMIC DNA]</scope>
    <source>
        <strain evidence="1 2">CCM 4253</strain>
    </source>
</reference>
<proteinExistence type="predicted"/>
<dbReference type="EMBL" id="QKQP01000001">
    <property type="protein sequence ID" value="PZD82415.1"/>
    <property type="molecule type" value="Genomic_DNA"/>
</dbReference>
<accession>A0A2W1KIX0</accession>
<evidence type="ECO:0000313" key="2">
    <source>
        <dbReference type="Proteomes" id="UP000248886"/>
    </source>
</evidence>